<reference evidence="2" key="1">
    <citation type="submission" date="2022-07" db="EMBL/GenBank/DDBJ databases">
        <authorList>
            <person name="Macas J."/>
            <person name="Novak P."/>
            <person name="Neumann P."/>
        </authorList>
    </citation>
    <scope>NUCLEOTIDE SEQUENCE</scope>
</reference>
<dbReference type="AlphaFoldDB" id="A0AAV0FDN9"/>
<evidence type="ECO:0008006" key="4">
    <source>
        <dbReference type="Google" id="ProtNLM"/>
    </source>
</evidence>
<dbReference type="EMBL" id="CAMAPF010000976">
    <property type="protein sequence ID" value="CAH9133552.1"/>
    <property type="molecule type" value="Genomic_DNA"/>
</dbReference>
<evidence type="ECO:0000313" key="2">
    <source>
        <dbReference type="EMBL" id="CAH9133552.1"/>
    </source>
</evidence>
<comment type="caution">
    <text evidence="2">The sequence shown here is derived from an EMBL/GenBank/DDBJ whole genome shotgun (WGS) entry which is preliminary data.</text>
</comment>
<accession>A0AAV0FDN9</accession>
<proteinExistence type="predicted"/>
<dbReference type="PANTHER" id="PTHR47481:SF43">
    <property type="entry name" value="RETROTRANSPOSON COPIA-LIKE N-TERMINAL DOMAIN-CONTAINING PROTEIN"/>
    <property type="match status" value="1"/>
</dbReference>
<dbReference type="Pfam" id="PF14223">
    <property type="entry name" value="Retrotran_gag_2"/>
    <property type="match status" value="1"/>
</dbReference>
<dbReference type="PANTHER" id="PTHR47481">
    <property type="match status" value="1"/>
</dbReference>
<feature type="region of interest" description="Disordered" evidence="1">
    <location>
        <begin position="339"/>
        <end position="359"/>
    </location>
</feature>
<feature type="compositionally biased region" description="Basic and acidic residues" evidence="1">
    <location>
        <begin position="224"/>
        <end position="242"/>
    </location>
</feature>
<dbReference type="Proteomes" id="UP001152523">
    <property type="component" value="Unassembled WGS sequence"/>
</dbReference>
<evidence type="ECO:0000256" key="1">
    <source>
        <dbReference type="SAM" id="MobiDB-lite"/>
    </source>
</evidence>
<name>A0AAV0FDN9_9ASTE</name>
<protein>
    <recommendedName>
        <fullName evidence="4">Retrotransposon Copia-like N-terminal domain-containing protein</fullName>
    </recommendedName>
</protein>
<gene>
    <name evidence="2" type="ORF">CEPIT_LOCUS33030</name>
</gene>
<feature type="region of interest" description="Disordered" evidence="1">
    <location>
        <begin position="223"/>
        <end position="257"/>
    </location>
</feature>
<keyword evidence="3" id="KW-1185">Reference proteome</keyword>
<organism evidence="2 3">
    <name type="scientific">Cuscuta epithymum</name>
    <dbReference type="NCBI Taxonomy" id="186058"/>
    <lineage>
        <taxon>Eukaryota</taxon>
        <taxon>Viridiplantae</taxon>
        <taxon>Streptophyta</taxon>
        <taxon>Embryophyta</taxon>
        <taxon>Tracheophyta</taxon>
        <taxon>Spermatophyta</taxon>
        <taxon>Magnoliopsida</taxon>
        <taxon>eudicotyledons</taxon>
        <taxon>Gunneridae</taxon>
        <taxon>Pentapetalae</taxon>
        <taxon>asterids</taxon>
        <taxon>lamiids</taxon>
        <taxon>Solanales</taxon>
        <taxon>Convolvulaceae</taxon>
        <taxon>Cuscuteae</taxon>
        <taxon>Cuscuta</taxon>
        <taxon>Cuscuta subgen. Cuscuta</taxon>
    </lineage>
</organism>
<sequence length="359" mass="39019">MMNITESTPVVSITATTHFPIKLTASNFPVWKCQVLNALVGLGLDFYVDGSLSPPSQFTDPAKTQKNPCYTIWYRQDKTIISALLGSCSETIQPLLSSATTATQAWEKLSLTYASTSRGRIISLKTTLARAARGTRSITEYLVEMYALSEALALAQHPLPEEDLVINILNGLGPEYSELTSAIRVRETAIPITQLQDILLEHEVKLREQVTATSALVPTAHVTHVAERSSSERRNSYGDRRSHAARRGRGGSYGASRPPTNSIICKFCDNSGHDVKSCRKLQRFLRDNHVQYAASPTVNHTATTSPSPGQPWLFDSGASHHVASDVSLLSSYTDYGGPDEVHLGDGSSHGGATNARGEH</sequence>
<evidence type="ECO:0000313" key="3">
    <source>
        <dbReference type="Proteomes" id="UP001152523"/>
    </source>
</evidence>